<dbReference type="RefSeq" id="WP_066333170.1">
    <property type="nucleotide sequence ID" value="NZ_LWSG01000018.1"/>
</dbReference>
<comment type="function">
    <text evidence="5">Activates KDO (a required 8-carbon sugar) for incorporation into bacterial lipopolysaccharide in Gram-negative bacteria.</text>
</comment>
<keyword evidence="7" id="KW-1185">Reference proteome</keyword>
<dbReference type="GO" id="GO:0008690">
    <property type="term" value="F:3-deoxy-manno-octulosonate cytidylyltransferase activity"/>
    <property type="evidence" value="ECO:0007669"/>
    <property type="project" value="UniProtKB-UniRule"/>
</dbReference>
<keyword evidence="3 5" id="KW-0548">Nucleotidyltransferase</keyword>
<organism evidence="6 7">
    <name type="scientific">Metabacillus litoralis</name>
    <dbReference type="NCBI Taxonomy" id="152268"/>
    <lineage>
        <taxon>Bacteria</taxon>
        <taxon>Bacillati</taxon>
        <taxon>Bacillota</taxon>
        <taxon>Bacilli</taxon>
        <taxon>Bacillales</taxon>
        <taxon>Bacillaceae</taxon>
        <taxon>Metabacillus</taxon>
    </lineage>
</organism>
<dbReference type="InterPro" id="IPR004528">
    <property type="entry name" value="KdsB"/>
</dbReference>
<dbReference type="InterPro" id="IPR003329">
    <property type="entry name" value="Cytidylyl_trans"/>
</dbReference>
<dbReference type="UniPathway" id="UPA00358">
    <property type="reaction ID" value="UER00476"/>
</dbReference>
<dbReference type="FunFam" id="3.90.550.10:FF:000011">
    <property type="entry name" value="3-deoxy-manno-octulosonate cytidylyltransferase"/>
    <property type="match status" value="1"/>
</dbReference>
<evidence type="ECO:0000313" key="7">
    <source>
        <dbReference type="Proteomes" id="UP000078534"/>
    </source>
</evidence>
<dbReference type="NCBIfam" id="NF003952">
    <property type="entry name" value="PRK05450.1-5"/>
    <property type="match status" value="1"/>
</dbReference>
<dbReference type="OrthoDB" id="9815559at2"/>
<protein>
    <recommendedName>
        <fullName evidence="5">3-deoxy-manno-octulosonate cytidylyltransferase</fullName>
        <ecNumber evidence="5">2.7.7.38</ecNumber>
    </recommendedName>
    <alternativeName>
        <fullName evidence="5">CMP-2-keto-3-deoxyoctulosonic acid synthase</fullName>
        <shortName evidence="5">CKS</shortName>
        <shortName evidence="5">CMP-KDO synthase</shortName>
    </alternativeName>
</protein>
<dbReference type="HAMAP" id="MF_00057">
    <property type="entry name" value="KdsB"/>
    <property type="match status" value="1"/>
</dbReference>
<dbReference type="Gene3D" id="3.90.550.10">
    <property type="entry name" value="Spore Coat Polysaccharide Biosynthesis Protein SpsA, Chain A"/>
    <property type="match status" value="1"/>
</dbReference>
<name>A0A179SZR2_9BACI</name>
<dbReference type="GO" id="GO:0005829">
    <property type="term" value="C:cytosol"/>
    <property type="evidence" value="ECO:0007669"/>
    <property type="project" value="TreeGrafter"/>
</dbReference>
<dbReference type="Proteomes" id="UP000078534">
    <property type="component" value="Unassembled WGS sequence"/>
</dbReference>
<comment type="subcellular location">
    <subcellularLocation>
        <location evidence="5">Cytoplasm</location>
    </subcellularLocation>
    <subcellularLocation>
        <location evidence="1">Membrane</location>
    </subcellularLocation>
</comment>
<accession>A0A179SZR2</accession>
<dbReference type="InterPro" id="IPR029044">
    <property type="entry name" value="Nucleotide-diphossugar_trans"/>
</dbReference>
<dbReference type="EC" id="2.7.7.38" evidence="5"/>
<keyword evidence="2 5" id="KW-0808">Transferase</keyword>
<evidence type="ECO:0000313" key="6">
    <source>
        <dbReference type="EMBL" id="OAS85792.1"/>
    </source>
</evidence>
<dbReference type="GO" id="GO:0016020">
    <property type="term" value="C:membrane"/>
    <property type="evidence" value="ECO:0007669"/>
    <property type="project" value="UniProtKB-SubCell"/>
</dbReference>
<dbReference type="GO" id="GO:0033468">
    <property type="term" value="P:CMP-keto-3-deoxy-D-manno-octulosonic acid biosynthetic process"/>
    <property type="evidence" value="ECO:0007669"/>
    <property type="project" value="UniProtKB-UniRule"/>
</dbReference>
<dbReference type="CDD" id="cd02517">
    <property type="entry name" value="CMP-KDO-Synthetase"/>
    <property type="match status" value="1"/>
</dbReference>
<keyword evidence="4 5" id="KW-0448">Lipopolysaccharide biosynthesis</keyword>
<comment type="similarity">
    <text evidence="5">Belongs to the KdsB family.</text>
</comment>
<evidence type="ECO:0000256" key="2">
    <source>
        <dbReference type="ARBA" id="ARBA00022679"/>
    </source>
</evidence>
<dbReference type="Pfam" id="PF02348">
    <property type="entry name" value="CTP_transf_3"/>
    <property type="match status" value="1"/>
</dbReference>
<reference evidence="7" key="1">
    <citation type="submission" date="2016-04" db="EMBL/GenBank/DDBJ databases">
        <authorList>
            <person name="Lyu Z."/>
            <person name="Lyu W."/>
        </authorList>
    </citation>
    <scope>NUCLEOTIDE SEQUENCE [LARGE SCALE GENOMIC DNA]</scope>
    <source>
        <strain evidence="7">C44</strain>
    </source>
</reference>
<dbReference type="GO" id="GO:0009103">
    <property type="term" value="P:lipopolysaccharide biosynthetic process"/>
    <property type="evidence" value="ECO:0007669"/>
    <property type="project" value="UniProtKB-UniRule"/>
</dbReference>
<comment type="pathway">
    <text evidence="5">Nucleotide-sugar biosynthesis; CMP-3-deoxy-D-manno-octulosonate biosynthesis; CMP-3-deoxy-D-manno-octulosonate from 3-deoxy-D-manno-octulosonate and CTP: step 1/1.</text>
</comment>
<proteinExistence type="inferred from homology"/>
<dbReference type="NCBIfam" id="NF003950">
    <property type="entry name" value="PRK05450.1-3"/>
    <property type="match status" value="1"/>
</dbReference>
<dbReference type="PANTHER" id="PTHR42866">
    <property type="entry name" value="3-DEOXY-MANNO-OCTULOSONATE CYTIDYLYLTRANSFERASE"/>
    <property type="match status" value="1"/>
</dbReference>
<dbReference type="EMBL" id="LWSG01000018">
    <property type="protein sequence ID" value="OAS85792.1"/>
    <property type="molecule type" value="Genomic_DNA"/>
</dbReference>
<sequence length="241" mass="27094">MKVTVIVPARYGSTRFPGKPLANILNKPMIQHVYENVSASTFVDEVIVATDDERIKNVVEGFNGNCFLTSKEHATGTDRIAEVARDLSTDIVVNVQGDEPLISADLIETLVQPFLKDDTLQMATLKTKINNPEDVANPNVVKVITNKDNHSIYFSRSTIPYNRENIAVDYYKHIGVYAYRKSFLFDYINLPESILEKAESLEQLRAIENGHSIYVSEVSNELIGVDVPEDIAKVEEYLKAR</sequence>
<keyword evidence="5" id="KW-0963">Cytoplasm</keyword>
<evidence type="ECO:0000256" key="1">
    <source>
        <dbReference type="ARBA" id="ARBA00004370"/>
    </source>
</evidence>
<dbReference type="PANTHER" id="PTHR42866:SF2">
    <property type="entry name" value="3-DEOXY-MANNO-OCTULOSONATE CYTIDYLYLTRANSFERASE, MITOCHONDRIAL"/>
    <property type="match status" value="1"/>
</dbReference>
<evidence type="ECO:0000256" key="4">
    <source>
        <dbReference type="ARBA" id="ARBA00022985"/>
    </source>
</evidence>
<evidence type="ECO:0000256" key="3">
    <source>
        <dbReference type="ARBA" id="ARBA00022695"/>
    </source>
</evidence>
<gene>
    <name evidence="5" type="primary">kdsB</name>
    <name evidence="6" type="ORF">A6K24_23360</name>
</gene>
<dbReference type="NCBIfam" id="TIGR00466">
    <property type="entry name" value="kdsB"/>
    <property type="match status" value="1"/>
</dbReference>
<comment type="caution">
    <text evidence="6">The sequence shown here is derived from an EMBL/GenBank/DDBJ whole genome shotgun (WGS) entry which is preliminary data.</text>
</comment>
<comment type="catalytic activity">
    <reaction evidence="5">
        <text>3-deoxy-alpha-D-manno-oct-2-ulosonate + CTP = CMP-3-deoxy-beta-D-manno-octulosonate + diphosphate</text>
        <dbReference type="Rhea" id="RHEA:23448"/>
        <dbReference type="ChEBI" id="CHEBI:33019"/>
        <dbReference type="ChEBI" id="CHEBI:37563"/>
        <dbReference type="ChEBI" id="CHEBI:85986"/>
        <dbReference type="ChEBI" id="CHEBI:85987"/>
        <dbReference type="EC" id="2.7.7.38"/>
    </reaction>
</comment>
<dbReference type="SUPFAM" id="SSF53448">
    <property type="entry name" value="Nucleotide-diphospho-sugar transferases"/>
    <property type="match status" value="1"/>
</dbReference>
<dbReference type="AlphaFoldDB" id="A0A179SZR2"/>
<evidence type="ECO:0000256" key="5">
    <source>
        <dbReference type="HAMAP-Rule" id="MF_00057"/>
    </source>
</evidence>
<dbReference type="STRING" id="152268.A6K24_23360"/>
<dbReference type="NCBIfam" id="NF009905">
    <property type="entry name" value="PRK13368.1"/>
    <property type="match status" value="1"/>
</dbReference>